<reference evidence="1 2" key="1">
    <citation type="submission" date="2019-02" db="EMBL/GenBank/DDBJ databases">
        <title>Genome sequencing of the rare red list fungi Phlebia centrifuga.</title>
        <authorList>
            <person name="Buettner E."/>
            <person name="Kellner H."/>
        </authorList>
    </citation>
    <scope>NUCLEOTIDE SEQUENCE [LARGE SCALE GENOMIC DNA]</scope>
    <source>
        <strain evidence="1 2">DSM 108282</strain>
    </source>
</reference>
<organism evidence="1 2">
    <name type="scientific">Hermanssonia centrifuga</name>
    <dbReference type="NCBI Taxonomy" id="98765"/>
    <lineage>
        <taxon>Eukaryota</taxon>
        <taxon>Fungi</taxon>
        <taxon>Dikarya</taxon>
        <taxon>Basidiomycota</taxon>
        <taxon>Agaricomycotina</taxon>
        <taxon>Agaricomycetes</taxon>
        <taxon>Polyporales</taxon>
        <taxon>Meruliaceae</taxon>
        <taxon>Hermanssonia</taxon>
    </lineage>
</organism>
<evidence type="ECO:0000313" key="2">
    <source>
        <dbReference type="Proteomes" id="UP000309038"/>
    </source>
</evidence>
<name>A0A4S4KBB8_9APHY</name>
<protein>
    <submittedName>
        <fullName evidence="1">Uncharacterized protein</fullName>
    </submittedName>
</protein>
<dbReference type="AlphaFoldDB" id="A0A4S4KBB8"/>
<dbReference type="EMBL" id="SGPJ01000338">
    <property type="protein sequence ID" value="THG95291.1"/>
    <property type="molecule type" value="Genomic_DNA"/>
</dbReference>
<gene>
    <name evidence="1" type="ORF">EW026_g6337</name>
</gene>
<accession>A0A4S4KBB8</accession>
<sequence length="87" mass="9893">MCRDMKVLYICKAYWEIENEKKGNSHALVLRHVLYIALPLLLRRPAKVKSFVVQAGQVIFGFQVRQQSGKIVPNKGVITMRGARPAI</sequence>
<proteinExistence type="predicted"/>
<keyword evidence="2" id="KW-1185">Reference proteome</keyword>
<dbReference type="Proteomes" id="UP000309038">
    <property type="component" value="Unassembled WGS sequence"/>
</dbReference>
<evidence type="ECO:0000313" key="1">
    <source>
        <dbReference type="EMBL" id="THG95291.1"/>
    </source>
</evidence>
<comment type="caution">
    <text evidence="1">The sequence shown here is derived from an EMBL/GenBank/DDBJ whole genome shotgun (WGS) entry which is preliminary data.</text>
</comment>